<evidence type="ECO:0000256" key="8">
    <source>
        <dbReference type="ARBA" id="ARBA00022840"/>
    </source>
</evidence>
<evidence type="ECO:0000256" key="10">
    <source>
        <dbReference type="ARBA" id="ARBA00032441"/>
    </source>
</evidence>
<evidence type="ECO:0000256" key="5">
    <source>
        <dbReference type="ARBA" id="ARBA00022694"/>
    </source>
</evidence>
<evidence type="ECO:0000256" key="1">
    <source>
        <dbReference type="ARBA" id="ARBA00004496"/>
    </source>
</evidence>
<proteinExistence type="inferred from homology"/>
<keyword evidence="9" id="KW-0460">Magnesium</keyword>
<gene>
    <name evidence="11" type="ORF">Acaty_c1072</name>
</gene>
<dbReference type="PANTHER" id="PTHR33540:SF2">
    <property type="entry name" value="TRNA THREONYLCARBAMOYLADENOSINE BIOSYNTHESIS PROTEIN TSAE"/>
    <property type="match status" value="1"/>
</dbReference>
<dbReference type="PANTHER" id="PTHR33540">
    <property type="entry name" value="TRNA THREONYLCARBAMOYLADENOSINE BIOSYNTHESIS PROTEIN TSAE"/>
    <property type="match status" value="1"/>
</dbReference>
<accession>A0A059ZYF3</accession>
<dbReference type="AlphaFoldDB" id="A0A059ZYF3"/>
<comment type="subcellular location">
    <subcellularLocation>
        <location evidence="1">Cytoplasm</location>
    </subcellularLocation>
</comment>
<dbReference type="RefSeq" id="WP_004871600.1">
    <property type="nucleotide sequence ID" value="NZ_CP005986.1"/>
</dbReference>
<protein>
    <recommendedName>
        <fullName evidence="3">tRNA threonylcarbamoyladenosine biosynthesis protein TsaE</fullName>
    </recommendedName>
    <alternativeName>
        <fullName evidence="10">t(6)A37 threonylcarbamoyladenosine biosynthesis protein TsaE</fullName>
    </alternativeName>
</protein>
<dbReference type="KEGG" id="acz:Acaty_c1072"/>
<dbReference type="InterPro" id="IPR027417">
    <property type="entry name" value="P-loop_NTPase"/>
</dbReference>
<evidence type="ECO:0000256" key="9">
    <source>
        <dbReference type="ARBA" id="ARBA00022842"/>
    </source>
</evidence>
<evidence type="ECO:0000313" key="11">
    <source>
        <dbReference type="EMBL" id="AIA54942.1"/>
    </source>
</evidence>
<keyword evidence="8" id="KW-0067">ATP-binding</keyword>
<dbReference type="HOGENOM" id="CLU_087829_2_1_6"/>
<dbReference type="NCBIfam" id="TIGR00150">
    <property type="entry name" value="T6A_YjeE"/>
    <property type="match status" value="1"/>
</dbReference>
<keyword evidence="5" id="KW-0819">tRNA processing</keyword>
<evidence type="ECO:0000256" key="7">
    <source>
        <dbReference type="ARBA" id="ARBA00022741"/>
    </source>
</evidence>
<dbReference type="Gene3D" id="3.40.50.300">
    <property type="entry name" value="P-loop containing nucleotide triphosphate hydrolases"/>
    <property type="match status" value="1"/>
</dbReference>
<dbReference type="GO" id="GO:0046872">
    <property type="term" value="F:metal ion binding"/>
    <property type="evidence" value="ECO:0007669"/>
    <property type="project" value="UniProtKB-KW"/>
</dbReference>
<dbReference type="GO" id="GO:0005524">
    <property type="term" value="F:ATP binding"/>
    <property type="evidence" value="ECO:0007669"/>
    <property type="project" value="UniProtKB-KW"/>
</dbReference>
<evidence type="ECO:0000256" key="3">
    <source>
        <dbReference type="ARBA" id="ARBA00019010"/>
    </source>
</evidence>
<sequence length="162" mass="17487">MSRWRWSCLEDTGAFAAALVAAGPIPAVVYLHGDLGAGKTTLAREIVRAAGYRGVVKSPTYTLLEVYPTPLGRILHLDLYRLGSDDELEFLGLRDYLDQPALWLIEWPRPGAAVLPPADLECFLCLEPDARHTLTARAASPSGEGLLGALTRALPPEPGGRN</sequence>
<dbReference type="SUPFAM" id="SSF52540">
    <property type="entry name" value="P-loop containing nucleoside triphosphate hydrolases"/>
    <property type="match status" value="1"/>
</dbReference>
<dbReference type="Proteomes" id="UP000005522">
    <property type="component" value="Chromosome"/>
</dbReference>
<dbReference type="GO" id="GO:0005737">
    <property type="term" value="C:cytoplasm"/>
    <property type="evidence" value="ECO:0007669"/>
    <property type="project" value="UniProtKB-SubCell"/>
</dbReference>
<dbReference type="eggNOG" id="COG0802">
    <property type="taxonomic scope" value="Bacteria"/>
</dbReference>
<comment type="similarity">
    <text evidence="2">Belongs to the TsaE family.</text>
</comment>
<dbReference type="GO" id="GO:0002949">
    <property type="term" value="P:tRNA threonylcarbamoyladenosine modification"/>
    <property type="evidence" value="ECO:0007669"/>
    <property type="project" value="InterPro"/>
</dbReference>
<evidence type="ECO:0000256" key="6">
    <source>
        <dbReference type="ARBA" id="ARBA00022723"/>
    </source>
</evidence>
<name>A0A059ZYF3_ACICK</name>
<keyword evidence="6" id="KW-0479">Metal-binding</keyword>
<reference evidence="11 12" key="1">
    <citation type="journal article" date="2009" name="J. Bacteriol.">
        <title>Draft genome sequence of the extremely acidophilic bacterium Acidithiobacillus caldus ATCC 51756 reveals metabolic versatility in the genus Acidithiobacillus.</title>
        <authorList>
            <person name="Valdes J."/>
            <person name="Quatrini R."/>
            <person name="Hallberg K."/>
            <person name="Dopson M."/>
            <person name="Valenzuela P.D."/>
            <person name="Holmes D.S."/>
        </authorList>
    </citation>
    <scope>NUCLEOTIDE SEQUENCE [LARGE SCALE GENOMIC DNA]</scope>
    <source>
        <strain evidence="12">ATCC 51756 / DSM 8584 / KU</strain>
    </source>
</reference>
<dbReference type="EMBL" id="CP005986">
    <property type="protein sequence ID" value="AIA54942.1"/>
    <property type="molecule type" value="Genomic_DNA"/>
</dbReference>
<organism evidence="11 12">
    <name type="scientific">Acidithiobacillus caldus (strain ATCC 51756 / DSM 8584 / KU)</name>
    <dbReference type="NCBI Taxonomy" id="637389"/>
    <lineage>
        <taxon>Bacteria</taxon>
        <taxon>Pseudomonadati</taxon>
        <taxon>Pseudomonadota</taxon>
        <taxon>Acidithiobacillia</taxon>
        <taxon>Acidithiobacillales</taxon>
        <taxon>Acidithiobacillaceae</taxon>
        <taxon>Acidithiobacillus</taxon>
    </lineage>
</organism>
<dbReference type="Pfam" id="PF02367">
    <property type="entry name" value="TsaE"/>
    <property type="match status" value="1"/>
</dbReference>
<evidence type="ECO:0000313" key="12">
    <source>
        <dbReference type="Proteomes" id="UP000005522"/>
    </source>
</evidence>
<evidence type="ECO:0000256" key="2">
    <source>
        <dbReference type="ARBA" id="ARBA00007599"/>
    </source>
</evidence>
<evidence type="ECO:0000256" key="4">
    <source>
        <dbReference type="ARBA" id="ARBA00022490"/>
    </source>
</evidence>
<keyword evidence="7" id="KW-0547">Nucleotide-binding</keyword>
<keyword evidence="4" id="KW-0963">Cytoplasm</keyword>
<dbReference type="InterPro" id="IPR003442">
    <property type="entry name" value="T6A_TsaE"/>
</dbReference>